<accession>A0A1G2M2Y3</accession>
<evidence type="ECO:0000256" key="7">
    <source>
        <dbReference type="PIRSR" id="PIRSR000724-2"/>
    </source>
</evidence>
<dbReference type="AlphaFoldDB" id="A0A1G2M2Y3"/>
<evidence type="ECO:0000313" key="9">
    <source>
        <dbReference type="EMBL" id="OHA18124.1"/>
    </source>
</evidence>
<dbReference type="PANTHER" id="PTHR11406:SF23">
    <property type="entry name" value="PHOSPHOGLYCERATE KINASE 1, CHLOROPLASTIC-RELATED"/>
    <property type="match status" value="1"/>
</dbReference>
<feature type="binding site" evidence="7">
    <location>
        <begin position="332"/>
        <end position="335"/>
    </location>
    <ligand>
        <name>ATP</name>
        <dbReference type="ChEBI" id="CHEBI:30616"/>
    </ligand>
</feature>
<proteinExistence type="inferred from homology"/>
<keyword evidence="5 8" id="KW-0418">Kinase</keyword>
<evidence type="ECO:0000256" key="3">
    <source>
        <dbReference type="ARBA" id="ARBA00022679"/>
    </source>
</evidence>
<evidence type="ECO:0000256" key="1">
    <source>
        <dbReference type="ARBA" id="ARBA00000642"/>
    </source>
</evidence>
<dbReference type="GO" id="GO:0043531">
    <property type="term" value="F:ADP binding"/>
    <property type="evidence" value="ECO:0007669"/>
    <property type="project" value="TreeGrafter"/>
</dbReference>
<keyword evidence="6 7" id="KW-0067">ATP-binding</keyword>
<dbReference type="STRING" id="1802301.A2664_01485"/>
<dbReference type="InterPro" id="IPR036043">
    <property type="entry name" value="Phosphoglycerate_kinase_sf"/>
</dbReference>
<evidence type="ECO:0000256" key="5">
    <source>
        <dbReference type="ARBA" id="ARBA00022777"/>
    </source>
</evidence>
<dbReference type="Pfam" id="PF00162">
    <property type="entry name" value="PGK"/>
    <property type="match status" value="1"/>
</dbReference>
<keyword evidence="4" id="KW-0547">Nucleotide-binding</keyword>
<dbReference type="GO" id="GO:0006094">
    <property type="term" value="P:gluconeogenesis"/>
    <property type="evidence" value="ECO:0007669"/>
    <property type="project" value="TreeGrafter"/>
</dbReference>
<dbReference type="Gene3D" id="3.40.50.1260">
    <property type="entry name" value="Phosphoglycerate kinase, N-terminal domain"/>
    <property type="match status" value="2"/>
</dbReference>
<dbReference type="GO" id="GO:0005829">
    <property type="term" value="C:cytosol"/>
    <property type="evidence" value="ECO:0007669"/>
    <property type="project" value="TreeGrafter"/>
</dbReference>
<dbReference type="SUPFAM" id="SSF53748">
    <property type="entry name" value="Phosphoglycerate kinase"/>
    <property type="match status" value="1"/>
</dbReference>
<dbReference type="Proteomes" id="UP000178873">
    <property type="component" value="Unassembled WGS sequence"/>
</dbReference>
<dbReference type="EMBL" id="MHRF01000007">
    <property type="protein sequence ID" value="OHA18124.1"/>
    <property type="molecule type" value="Genomic_DNA"/>
</dbReference>
<feature type="binding site" evidence="7">
    <location>
        <position position="195"/>
    </location>
    <ligand>
        <name>ATP</name>
        <dbReference type="ChEBI" id="CHEBI:30616"/>
    </ligand>
</feature>
<comment type="caution">
    <text evidence="9">The sequence shown here is derived from an EMBL/GenBank/DDBJ whole genome shotgun (WGS) entry which is preliminary data.</text>
</comment>
<protein>
    <recommendedName>
        <fullName evidence="2 8">Phosphoglycerate kinase</fullName>
        <ecNumber evidence="2 8">2.7.2.3</ecNumber>
    </recommendedName>
</protein>
<gene>
    <name evidence="9" type="ORF">A2664_01485</name>
</gene>
<feature type="binding site" evidence="7">
    <location>
        <position position="307"/>
    </location>
    <ligand>
        <name>ATP</name>
        <dbReference type="ChEBI" id="CHEBI:30616"/>
    </ligand>
</feature>
<comment type="similarity">
    <text evidence="8">Belongs to the phosphoglycerate kinase family.</text>
</comment>
<dbReference type="EC" id="2.7.2.3" evidence="2 8"/>
<dbReference type="GO" id="GO:0004618">
    <property type="term" value="F:phosphoglycerate kinase activity"/>
    <property type="evidence" value="ECO:0007669"/>
    <property type="project" value="UniProtKB-EC"/>
</dbReference>
<name>A0A1G2M2Y3_9BACT</name>
<evidence type="ECO:0000256" key="6">
    <source>
        <dbReference type="ARBA" id="ARBA00022840"/>
    </source>
</evidence>
<dbReference type="InterPro" id="IPR001576">
    <property type="entry name" value="Phosphoglycerate_kinase"/>
</dbReference>
<sequence>MQANKLPSLLDAPLSAGTRVLLALDLNVSCQDGKVTDTFRIEKVLPTLEYLSKKGCRTMIISHMGSDGSRTLAPIAEFLKKTFKILFANSLSEAREMSATLSNGEFLLLENIRREAGEMANDPELAKRLASLADIYVNEAFSVSHRAHSSVVGVPKLLPSFAGFQFIEEVEKLSTALKPIHPSLFVLGGAKFETKLPLLMKFLNRYDRVFVGGALANDLFRAMGVSVGDSLVSERTLDLKVVTENPSVRLPLDFLVQKGPVTVVTPPEALGKGERVVDSGPKTAEFLAELAAESKFILWNGPLGEFERGFSERTLAFARAVAESGAHSIVGGGDTISAIQSLNMLEKFDFVSTGGGAMLDFLANETLPGIEALKK</sequence>
<evidence type="ECO:0000256" key="8">
    <source>
        <dbReference type="RuleBase" id="RU000532"/>
    </source>
</evidence>
<dbReference type="InterPro" id="IPR015824">
    <property type="entry name" value="Phosphoglycerate_kinase_N"/>
</dbReference>
<evidence type="ECO:0000313" key="10">
    <source>
        <dbReference type="Proteomes" id="UP000178873"/>
    </source>
</evidence>
<dbReference type="PANTHER" id="PTHR11406">
    <property type="entry name" value="PHOSPHOGLYCERATE KINASE"/>
    <property type="match status" value="1"/>
</dbReference>
<dbReference type="GO" id="GO:0005524">
    <property type="term" value="F:ATP binding"/>
    <property type="evidence" value="ECO:0007669"/>
    <property type="project" value="UniProtKB-KW"/>
</dbReference>
<keyword evidence="3 8" id="KW-0808">Transferase</keyword>
<evidence type="ECO:0000256" key="2">
    <source>
        <dbReference type="ARBA" id="ARBA00013061"/>
    </source>
</evidence>
<dbReference type="PIRSF" id="PIRSF000724">
    <property type="entry name" value="Pgk"/>
    <property type="match status" value="1"/>
</dbReference>
<evidence type="ECO:0000256" key="4">
    <source>
        <dbReference type="ARBA" id="ARBA00022741"/>
    </source>
</evidence>
<organism evidence="9 10">
    <name type="scientific">Candidatus Taylorbacteria bacterium RIFCSPHIGHO2_01_FULL_46_22b</name>
    <dbReference type="NCBI Taxonomy" id="1802301"/>
    <lineage>
        <taxon>Bacteria</taxon>
        <taxon>Candidatus Tayloriibacteriota</taxon>
    </lineage>
</organism>
<dbReference type="GO" id="GO:0006096">
    <property type="term" value="P:glycolytic process"/>
    <property type="evidence" value="ECO:0007669"/>
    <property type="project" value="InterPro"/>
</dbReference>
<comment type="catalytic activity">
    <reaction evidence="1 8">
        <text>(2R)-3-phosphoglycerate + ATP = (2R)-3-phospho-glyceroyl phosphate + ADP</text>
        <dbReference type="Rhea" id="RHEA:14801"/>
        <dbReference type="ChEBI" id="CHEBI:30616"/>
        <dbReference type="ChEBI" id="CHEBI:57604"/>
        <dbReference type="ChEBI" id="CHEBI:58272"/>
        <dbReference type="ChEBI" id="CHEBI:456216"/>
        <dbReference type="EC" id="2.7.2.3"/>
    </reaction>
</comment>
<reference evidence="9 10" key="1">
    <citation type="journal article" date="2016" name="Nat. Commun.">
        <title>Thousands of microbial genomes shed light on interconnected biogeochemical processes in an aquifer system.</title>
        <authorList>
            <person name="Anantharaman K."/>
            <person name="Brown C.T."/>
            <person name="Hug L.A."/>
            <person name="Sharon I."/>
            <person name="Castelle C.J."/>
            <person name="Probst A.J."/>
            <person name="Thomas B.C."/>
            <person name="Singh A."/>
            <person name="Wilkins M.J."/>
            <person name="Karaoz U."/>
            <person name="Brodie E.L."/>
            <person name="Williams K.H."/>
            <person name="Hubbard S.S."/>
            <person name="Banfield J.F."/>
        </authorList>
    </citation>
    <scope>NUCLEOTIDE SEQUENCE [LARGE SCALE GENOMIC DNA]</scope>
</reference>
<dbReference type="PRINTS" id="PR00477">
    <property type="entry name" value="PHGLYCKINASE"/>
</dbReference>